<evidence type="ECO:0000256" key="10">
    <source>
        <dbReference type="ARBA" id="ARBA00023012"/>
    </source>
</evidence>
<dbReference type="Pfam" id="PF01627">
    <property type="entry name" value="Hpt"/>
    <property type="match status" value="1"/>
</dbReference>
<dbReference type="SUPFAM" id="SSF47226">
    <property type="entry name" value="Histidine-containing phosphotransfer domain, HPT domain"/>
    <property type="match status" value="1"/>
</dbReference>
<dbReference type="InterPro" id="IPR004358">
    <property type="entry name" value="Sig_transdc_His_kin-like_C"/>
</dbReference>
<keyword evidence="5" id="KW-0597">Phosphoprotein</keyword>
<evidence type="ECO:0000259" key="14">
    <source>
        <dbReference type="PROSITE" id="PS50894"/>
    </source>
</evidence>
<comment type="catalytic activity">
    <reaction evidence="1">
        <text>ATP + protein L-histidine = ADP + protein N-phospho-L-histidine.</text>
        <dbReference type="EC" id="2.7.13.3"/>
    </reaction>
</comment>
<dbReference type="GO" id="GO:0005524">
    <property type="term" value="F:ATP binding"/>
    <property type="evidence" value="ECO:0007669"/>
    <property type="project" value="UniProtKB-KW"/>
</dbReference>
<sequence>MSFNNRPEVLETIDEINSFVLNLDPELTDKKAISDVMLAIEKILPDIRQNLPASLAVMCETLGLLYEKFLMEMVDDASRGIDLTKEGLVVLKGFIDGTTDLDQAQSGAVRICLGIKNDFDVVSPDFDPEATAASQEPEKASPATADAEEESDAEPGDETGGGGDDPFFAEMASQTPPEPLNNDDESETADPVIGKLSKLASDVTMLDADMTDKKIVSDVMMEFEQIQSDLIAKGSGPQVASLASALGLLYEKILMEGISDGQKAIDQTTDGIMLLSSFFEGAPPEDLPERSLELVKLLTESFGVDPPQVSQEDAAPSTPAAMAEPAQDQTAPAQAGQSATSSGVDNVSVATEDDLLIYTEFVIEVGDSVSNIESDLLELEENPTDEELINNLFRAYHSMKGAAGFLGVSTVNILCHEAETLLDRFRKKIMVCNQDMMDALLKAVDVIKLVNEGLDEACRKIQSSLPDAKLEIPRYDIDSLVRLLAALSEPEKLAEGQQLGDQKEPPGVAPLGEMLLNEGKVSEQELAKALEAQQKHKHLGEILVDMGAIDKTSVDDALKAQSDKKRKVQASSLKIDTEKLDSLLELVGELVISQSIVSQDRALNGESNRALFKNITNLGKITKNIQDQVMTLRMVQLKQTFQKMSRLVRDLSKKMNKKVNFRLSGEETEIDKSLIEQLNDPLVHLLRNSMDHGIESPEQRLAAGKSKTGEVHLSAFHRGGNVHIEIIDDGQGLDTARVLEKAIEKGLVDSDKELTEQEVINLIMMPGFSTNDVATDVSGRGVGMDVVRSNVDALGGRLEITSKEGKGTSITVKLPLTMAIVDGMIVKIGEERFVIPTISIRESIRPNREDISTYKNTGEMIDVRGHLLPLVRLHRFLGFSENGSVHLNPWEGIVIVVENEDNEFGFMVDDLLGQQQVVIKSLGKRFKGLPGISGGTILGDGHVGLILDVSGVVTVN</sequence>
<evidence type="ECO:0000256" key="6">
    <source>
        <dbReference type="ARBA" id="ARBA00022679"/>
    </source>
</evidence>
<dbReference type="SUPFAM" id="SSF47384">
    <property type="entry name" value="Homodimeric domain of signal transducing histidine kinase"/>
    <property type="match status" value="1"/>
</dbReference>
<dbReference type="InterPro" id="IPR008207">
    <property type="entry name" value="Sig_transdc_His_kin_Hpt_dom"/>
</dbReference>
<evidence type="ECO:0000256" key="3">
    <source>
        <dbReference type="ARBA" id="ARBA00021495"/>
    </source>
</evidence>
<dbReference type="PANTHER" id="PTHR43395:SF10">
    <property type="entry name" value="CHEMOTAXIS PROTEIN CHEA"/>
    <property type="match status" value="1"/>
</dbReference>
<evidence type="ECO:0000256" key="11">
    <source>
        <dbReference type="SAM" id="MobiDB-lite"/>
    </source>
</evidence>
<keyword evidence="10" id="KW-0902">Two-component regulatory system</keyword>
<organism evidence="15">
    <name type="scientific">hydrothermal vent metagenome</name>
    <dbReference type="NCBI Taxonomy" id="652676"/>
    <lineage>
        <taxon>unclassified sequences</taxon>
        <taxon>metagenomes</taxon>
        <taxon>ecological metagenomes</taxon>
    </lineage>
</organism>
<dbReference type="CDD" id="cd00731">
    <property type="entry name" value="CheA_reg"/>
    <property type="match status" value="1"/>
</dbReference>
<dbReference type="InterPro" id="IPR002545">
    <property type="entry name" value="CheW-lke_dom"/>
</dbReference>
<dbReference type="PRINTS" id="PR00344">
    <property type="entry name" value="BCTRLSENSOR"/>
</dbReference>
<feature type="domain" description="HPt" evidence="14">
    <location>
        <begin position="350"/>
        <end position="454"/>
    </location>
</feature>
<keyword evidence="7" id="KW-0547">Nucleotide-binding</keyword>
<evidence type="ECO:0000256" key="5">
    <source>
        <dbReference type="ARBA" id="ARBA00022553"/>
    </source>
</evidence>
<dbReference type="CDD" id="cd16916">
    <property type="entry name" value="HATPase_CheA-like"/>
    <property type="match status" value="1"/>
</dbReference>
<dbReference type="EMBL" id="UOGA01000287">
    <property type="protein sequence ID" value="VAX25027.1"/>
    <property type="molecule type" value="Genomic_DNA"/>
</dbReference>
<dbReference type="Gene3D" id="3.30.565.10">
    <property type="entry name" value="Histidine kinase-like ATPase, C-terminal domain"/>
    <property type="match status" value="1"/>
</dbReference>
<dbReference type="SUPFAM" id="SSF50341">
    <property type="entry name" value="CheW-like"/>
    <property type="match status" value="1"/>
</dbReference>
<feature type="compositionally biased region" description="Acidic residues" evidence="11">
    <location>
        <begin position="146"/>
        <end position="157"/>
    </location>
</feature>
<dbReference type="PROSITE" id="PS50894">
    <property type="entry name" value="HPT"/>
    <property type="match status" value="1"/>
</dbReference>
<dbReference type="Gene3D" id="2.30.30.40">
    <property type="entry name" value="SH3 Domains"/>
    <property type="match status" value="1"/>
</dbReference>
<dbReference type="EC" id="2.7.13.3" evidence="2"/>
<evidence type="ECO:0000256" key="9">
    <source>
        <dbReference type="ARBA" id="ARBA00022840"/>
    </source>
</evidence>
<dbReference type="AlphaFoldDB" id="A0A3B1D8F6"/>
<dbReference type="GO" id="GO:0006935">
    <property type="term" value="P:chemotaxis"/>
    <property type="evidence" value="ECO:0007669"/>
    <property type="project" value="UniProtKB-KW"/>
</dbReference>
<evidence type="ECO:0000256" key="2">
    <source>
        <dbReference type="ARBA" id="ARBA00012438"/>
    </source>
</evidence>
<evidence type="ECO:0000256" key="1">
    <source>
        <dbReference type="ARBA" id="ARBA00000085"/>
    </source>
</evidence>
<dbReference type="InterPro" id="IPR036097">
    <property type="entry name" value="HisK_dim/P_sf"/>
</dbReference>
<evidence type="ECO:0000256" key="4">
    <source>
        <dbReference type="ARBA" id="ARBA00022500"/>
    </source>
</evidence>
<dbReference type="InterPro" id="IPR036641">
    <property type="entry name" value="HPT_dom_sf"/>
</dbReference>
<dbReference type="SMART" id="SM00073">
    <property type="entry name" value="HPT"/>
    <property type="match status" value="1"/>
</dbReference>
<dbReference type="InterPro" id="IPR003594">
    <property type="entry name" value="HATPase_dom"/>
</dbReference>
<keyword evidence="8 15" id="KW-0418">Kinase</keyword>
<dbReference type="Pfam" id="PF02895">
    <property type="entry name" value="H-kinase_dim"/>
    <property type="match status" value="1"/>
</dbReference>
<accession>A0A3B1D8F6</accession>
<dbReference type="Pfam" id="PF02518">
    <property type="entry name" value="HATPase_c"/>
    <property type="match status" value="1"/>
</dbReference>
<feature type="region of interest" description="Disordered" evidence="11">
    <location>
        <begin position="124"/>
        <end position="189"/>
    </location>
</feature>
<dbReference type="PANTHER" id="PTHR43395">
    <property type="entry name" value="SENSOR HISTIDINE KINASE CHEA"/>
    <property type="match status" value="1"/>
</dbReference>
<dbReference type="Pfam" id="PF01584">
    <property type="entry name" value="CheW"/>
    <property type="match status" value="1"/>
</dbReference>
<feature type="compositionally biased region" description="Polar residues" evidence="11">
    <location>
        <begin position="327"/>
        <end position="344"/>
    </location>
</feature>
<dbReference type="GO" id="GO:0005737">
    <property type="term" value="C:cytoplasm"/>
    <property type="evidence" value="ECO:0007669"/>
    <property type="project" value="InterPro"/>
</dbReference>
<dbReference type="PROSITE" id="PS50851">
    <property type="entry name" value="CHEW"/>
    <property type="match status" value="1"/>
</dbReference>
<dbReference type="SUPFAM" id="SSF55874">
    <property type="entry name" value="ATPase domain of HSP90 chaperone/DNA topoisomerase II/histidine kinase"/>
    <property type="match status" value="1"/>
</dbReference>
<evidence type="ECO:0000256" key="7">
    <source>
        <dbReference type="ARBA" id="ARBA00022741"/>
    </source>
</evidence>
<dbReference type="SMART" id="SM00387">
    <property type="entry name" value="HATPase_c"/>
    <property type="match status" value="1"/>
</dbReference>
<dbReference type="SMART" id="SM00260">
    <property type="entry name" value="CheW"/>
    <property type="match status" value="1"/>
</dbReference>
<dbReference type="InterPro" id="IPR036890">
    <property type="entry name" value="HATPase_C_sf"/>
</dbReference>
<dbReference type="GO" id="GO:0000155">
    <property type="term" value="F:phosphorelay sensor kinase activity"/>
    <property type="evidence" value="ECO:0007669"/>
    <property type="project" value="InterPro"/>
</dbReference>
<dbReference type="InterPro" id="IPR037257">
    <property type="entry name" value="T2SS_E_N_sf"/>
</dbReference>
<dbReference type="FunFam" id="3.30.565.10:FF:000016">
    <property type="entry name" value="Chemotaxis protein CheA, putative"/>
    <property type="match status" value="1"/>
</dbReference>
<evidence type="ECO:0000259" key="13">
    <source>
        <dbReference type="PROSITE" id="PS50851"/>
    </source>
</evidence>
<evidence type="ECO:0000259" key="12">
    <source>
        <dbReference type="PROSITE" id="PS50109"/>
    </source>
</evidence>
<dbReference type="InterPro" id="IPR004105">
    <property type="entry name" value="CheA-like_dim"/>
</dbReference>
<reference evidence="15" key="1">
    <citation type="submission" date="2018-06" db="EMBL/GenBank/DDBJ databases">
        <authorList>
            <person name="Zhirakovskaya E."/>
        </authorList>
    </citation>
    <scope>NUCLEOTIDE SEQUENCE</scope>
</reference>
<protein>
    <recommendedName>
        <fullName evidence="3">Chemotaxis protein CheA</fullName>
        <ecNumber evidence="2">2.7.13.3</ecNumber>
    </recommendedName>
</protein>
<dbReference type="InterPro" id="IPR005467">
    <property type="entry name" value="His_kinase_dom"/>
</dbReference>
<dbReference type="InterPro" id="IPR051315">
    <property type="entry name" value="Bact_Chemotaxis_CheA"/>
</dbReference>
<keyword evidence="4" id="KW-0145">Chemotaxis</keyword>
<feature type="region of interest" description="Disordered" evidence="11">
    <location>
        <begin position="304"/>
        <end position="344"/>
    </location>
</feature>
<dbReference type="PROSITE" id="PS50109">
    <property type="entry name" value="HIS_KIN"/>
    <property type="match status" value="1"/>
</dbReference>
<feature type="domain" description="Histidine kinase" evidence="12">
    <location>
        <begin position="611"/>
        <end position="818"/>
    </location>
</feature>
<name>A0A3B1D8F6_9ZZZZ</name>
<gene>
    <name evidence="15" type="ORF">MNBD_NITROSPINAE04-2013</name>
</gene>
<dbReference type="InterPro" id="IPR037006">
    <property type="entry name" value="CheA-like_homodim_sf"/>
</dbReference>
<dbReference type="SUPFAM" id="SSF160246">
    <property type="entry name" value="EspE N-terminal domain-like"/>
    <property type="match status" value="1"/>
</dbReference>
<keyword evidence="9" id="KW-0067">ATP-binding</keyword>
<proteinExistence type="predicted"/>
<dbReference type="Gene3D" id="1.10.287.560">
    <property type="entry name" value="Histidine kinase CheA-like, homodimeric domain"/>
    <property type="match status" value="1"/>
</dbReference>
<dbReference type="CDD" id="cd00088">
    <property type="entry name" value="HPT"/>
    <property type="match status" value="1"/>
</dbReference>
<dbReference type="FunFam" id="2.30.30.40:FF:000048">
    <property type="entry name" value="Chemotaxis protein CheA, putative"/>
    <property type="match status" value="1"/>
</dbReference>
<keyword evidence="6" id="KW-0808">Transferase</keyword>
<evidence type="ECO:0000256" key="8">
    <source>
        <dbReference type="ARBA" id="ARBA00022777"/>
    </source>
</evidence>
<dbReference type="Gene3D" id="1.20.120.160">
    <property type="entry name" value="HPT domain"/>
    <property type="match status" value="1"/>
</dbReference>
<feature type="domain" description="CheW-like" evidence="13">
    <location>
        <begin position="820"/>
        <end position="956"/>
    </location>
</feature>
<dbReference type="InterPro" id="IPR036061">
    <property type="entry name" value="CheW-like_dom_sf"/>
</dbReference>
<dbReference type="SMART" id="SM01231">
    <property type="entry name" value="H-kinase_dim"/>
    <property type="match status" value="1"/>
</dbReference>
<evidence type="ECO:0000313" key="15">
    <source>
        <dbReference type="EMBL" id="VAX25027.1"/>
    </source>
</evidence>